<dbReference type="CDD" id="cd16100">
    <property type="entry name" value="ARID"/>
    <property type="match status" value="1"/>
</dbReference>
<feature type="region of interest" description="Disordered" evidence="1">
    <location>
        <begin position="345"/>
        <end position="468"/>
    </location>
</feature>
<dbReference type="OrthoDB" id="1938591at2759"/>
<feature type="compositionally biased region" description="Low complexity" evidence="1">
    <location>
        <begin position="19"/>
        <end position="44"/>
    </location>
</feature>
<reference evidence="3" key="1">
    <citation type="submission" date="2020-11" db="EMBL/GenBank/DDBJ databases">
        <authorList>
            <consortium name="DOE Joint Genome Institute"/>
            <person name="Ahrendt S."/>
            <person name="Riley R."/>
            <person name="Andreopoulos W."/>
            <person name="LaButti K."/>
            <person name="Pangilinan J."/>
            <person name="Ruiz-duenas F.J."/>
            <person name="Barrasa J.M."/>
            <person name="Sanchez-Garcia M."/>
            <person name="Camarero S."/>
            <person name="Miyauchi S."/>
            <person name="Serrano A."/>
            <person name="Linde D."/>
            <person name="Babiker R."/>
            <person name="Drula E."/>
            <person name="Ayuso-Fernandez I."/>
            <person name="Pacheco R."/>
            <person name="Padilla G."/>
            <person name="Ferreira P."/>
            <person name="Barriuso J."/>
            <person name="Kellner H."/>
            <person name="Castanera R."/>
            <person name="Alfaro M."/>
            <person name="Ramirez L."/>
            <person name="Pisabarro A.G."/>
            <person name="Kuo A."/>
            <person name="Tritt A."/>
            <person name="Lipzen A."/>
            <person name="He G."/>
            <person name="Yan M."/>
            <person name="Ng V."/>
            <person name="Cullen D."/>
            <person name="Martin F."/>
            <person name="Rosso M.-N."/>
            <person name="Henrissat B."/>
            <person name="Hibbett D."/>
            <person name="Martinez A.T."/>
            <person name="Grigoriev I.V."/>
        </authorList>
    </citation>
    <scope>NUCLEOTIDE SEQUENCE</scope>
    <source>
        <strain evidence="3">AH 44721</strain>
    </source>
</reference>
<evidence type="ECO:0000259" key="2">
    <source>
        <dbReference type="PROSITE" id="PS51011"/>
    </source>
</evidence>
<feature type="region of interest" description="Disordered" evidence="1">
    <location>
        <begin position="893"/>
        <end position="1110"/>
    </location>
</feature>
<dbReference type="Proteomes" id="UP000724874">
    <property type="component" value="Unassembled WGS sequence"/>
</dbReference>
<organism evidence="3 4">
    <name type="scientific">Gymnopilus junonius</name>
    <name type="common">Spectacular rustgill mushroom</name>
    <name type="synonym">Gymnopilus spectabilis subsp. junonius</name>
    <dbReference type="NCBI Taxonomy" id="109634"/>
    <lineage>
        <taxon>Eukaryota</taxon>
        <taxon>Fungi</taxon>
        <taxon>Dikarya</taxon>
        <taxon>Basidiomycota</taxon>
        <taxon>Agaricomycotina</taxon>
        <taxon>Agaricomycetes</taxon>
        <taxon>Agaricomycetidae</taxon>
        <taxon>Agaricales</taxon>
        <taxon>Agaricineae</taxon>
        <taxon>Hymenogastraceae</taxon>
        <taxon>Gymnopilus</taxon>
    </lineage>
</organism>
<dbReference type="PROSITE" id="PS51011">
    <property type="entry name" value="ARID"/>
    <property type="match status" value="1"/>
</dbReference>
<feature type="domain" description="ARID" evidence="2">
    <location>
        <begin position="489"/>
        <end position="592"/>
    </location>
</feature>
<feature type="compositionally biased region" description="Low complexity" evidence="1">
    <location>
        <begin position="1034"/>
        <end position="1046"/>
    </location>
</feature>
<dbReference type="EMBL" id="JADNYJ010000024">
    <property type="protein sequence ID" value="KAF8905010.1"/>
    <property type="molecule type" value="Genomic_DNA"/>
</dbReference>
<dbReference type="InterPro" id="IPR036431">
    <property type="entry name" value="ARID_dom_sf"/>
</dbReference>
<feature type="compositionally biased region" description="Polar residues" evidence="1">
    <location>
        <begin position="413"/>
        <end position="425"/>
    </location>
</feature>
<feature type="compositionally biased region" description="Low complexity" evidence="1">
    <location>
        <begin position="154"/>
        <end position="165"/>
    </location>
</feature>
<dbReference type="SMART" id="SM00501">
    <property type="entry name" value="BRIGHT"/>
    <property type="match status" value="1"/>
</dbReference>
<dbReference type="Gene3D" id="1.10.150.60">
    <property type="entry name" value="ARID DNA-binding domain"/>
    <property type="match status" value="1"/>
</dbReference>
<protein>
    <recommendedName>
        <fullName evidence="2">ARID domain-containing protein</fullName>
    </recommendedName>
</protein>
<evidence type="ECO:0000256" key="1">
    <source>
        <dbReference type="SAM" id="MobiDB-lite"/>
    </source>
</evidence>
<sequence>MADRLPQYPMPPNFTSNSLLQQQQQAHHQQQQQLQQQQQIQHQPQDPHSSMSHSAIDQARLWQQQMQFRAPSAADMNPANPAQFTEMMKRTHAARSQQQQQQQQFGMGSGLSQMNPVIGGSAQQPPFHDSSSPHPQPSHIPTGFPNMGGMPTGNPNQPQVRNPQNILQGFQTPLPGASRQLELMNMAQNQQPQNGPIKFNSQQLSQHQLNQLREQQQQHQFQSASMNPPADLFSSPAISNEALRRPSPHPANVQQPQNGLQGQQLPRGMMSLAEMTSRATIMRTQISQHEGAIHALQQQLNVARGTANEPLLIAKIKAAQEELVRRKEFQEKLLSAINVVKQKASANANNGGPSGQQPWISHPQSFDNNSNGRNPVAQPSSSQPNPIQTSPSLAHSQSQANHLVNQGFVPQRSGPTPQHAGQSVPQHPASPFNPMQQQSMGGQFPFSGNNQQQSAAGPSQPSQLAMASSQAGNVMNNFGNGPNLGMIPPLEKTRFEMMFKNWCIKRNLKLNERLLSIDSRPVEIYRLHVEVLKEGGFNKVDQKDIWSIIGGRLGFVQFPGTDTEPAKSGPGVAQQLAHIYKEYLALFDQWYTAQAIESHKRAMGVGNMQQAHIGSAMGGRWNPQQMQQVVQMSHMSVAELHAQGIDEKTIAFVETNRASLQRTYQEQKAFQNKMRTANLTQPGLANDPNGPRAPVMTTTGSFSAGSPAQHNTAAFRQQIFQQQQLLQAQQGLQQSQQSLIQGGQALLQGSRIPPQQQPQNIGPRLVSPEMIMKIKHDYTTSKIPAMQPVDVPAEHRLEFNQLLEQLFRQCSDAEQKLHMIYTVIKQEDVIRKLIAIICTIQSQRTMLATVSNPRYIITLETLKNMMSEMARITELFQNTFNAMRQRQIAINQMQSQGSQPPVPPQQQPNPMAPPMPVMGMPDVMSQPRPPVSHQLTMTAGSSTQQHPQLSSSSLRPPPVLQAPPVKRTTKASSNANAASTPSPAAAQSASTPAANAATPTATASSPPAAPAKSPKTRAPPKPKGTAASRRRPSKATPASAPTPDAAQPVASSSTPNGKRPREEDPLPANVDGSSGSITVANEPSPPKRAKTEWESPPTEAMKKKDEAVENIKTEEDATAYLVEQMTDFIKMAGGDGQSSLPTGITETLEMILKGYGTIPDSNDGASGAFMVGESSGVALKEATPPPAAMTDAFDEFFDFSLGTAEDDDSNSKAPTPDLVSSSSTNPSPESNHESDLSHHIFSSSGSSSTADIKTEEPMDPLRLGPWKNIDGGEGAYYQTHEWKWDSPMPSLDQPWAIFNS</sequence>
<feature type="compositionally biased region" description="Basic and acidic residues" evidence="1">
    <location>
        <begin position="1100"/>
        <end position="1110"/>
    </location>
</feature>
<dbReference type="InterPro" id="IPR001606">
    <property type="entry name" value="ARID_dom"/>
</dbReference>
<feature type="compositionally biased region" description="Low complexity" evidence="1">
    <location>
        <begin position="451"/>
        <end position="463"/>
    </location>
</feature>
<comment type="caution">
    <text evidence="3">The sequence shown here is derived from an EMBL/GenBank/DDBJ whole genome shotgun (WGS) entry which is preliminary data.</text>
</comment>
<feature type="compositionally biased region" description="Pro residues" evidence="1">
    <location>
        <begin position="900"/>
        <end position="916"/>
    </location>
</feature>
<name>A0A9P5NTI4_GYMJU</name>
<feature type="region of interest" description="Disordered" evidence="1">
    <location>
        <begin position="1201"/>
        <end position="1270"/>
    </location>
</feature>
<feature type="compositionally biased region" description="Low complexity" evidence="1">
    <location>
        <begin position="941"/>
        <end position="954"/>
    </location>
</feature>
<feature type="compositionally biased region" description="Low complexity" evidence="1">
    <location>
        <begin position="1239"/>
        <end position="1248"/>
    </location>
</feature>
<feature type="compositionally biased region" description="Low complexity" evidence="1">
    <location>
        <begin position="252"/>
        <end position="264"/>
    </location>
</feature>
<feature type="compositionally biased region" description="Low complexity" evidence="1">
    <location>
        <begin position="970"/>
        <end position="1013"/>
    </location>
</feature>
<dbReference type="SUPFAM" id="SSF46774">
    <property type="entry name" value="ARID-like"/>
    <property type="match status" value="1"/>
</dbReference>
<keyword evidence="4" id="KW-1185">Reference proteome</keyword>
<feature type="region of interest" description="Disordered" evidence="1">
    <location>
        <begin position="1"/>
        <end position="54"/>
    </location>
</feature>
<gene>
    <name evidence="3" type="ORF">CPB84DRAFT_1845101</name>
</gene>
<dbReference type="GO" id="GO:0003677">
    <property type="term" value="F:DNA binding"/>
    <property type="evidence" value="ECO:0007669"/>
    <property type="project" value="InterPro"/>
</dbReference>
<evidence type="ECO:0000313" key="3">
    <source>
        <dbReference type="EMBL" id="KAF8905010.1"/>
    </source>
</evidence>
<feature type="region of interest" description="Disordered" evidence="1">
    <location>
        <begin position="203"/>
        <end position="264"/>
    </location>
</feature>
<feature type="compositionally biased region" description="Polar residues" evidence="1">
    <location>
        <begin position="433"/>
        <end position="450"/>
    </location>
</feature>
<proteinExistence type="predicted"/>
<feature type="compositionally biased region" description="Polar residues" evidence="1">
    <location>
        <begin position="345"/>
        <end position="404"/>
    </location>
</feature>
<evidence type="ECO:0000313" key="4">
    <source>
        <dbReference type="Proteomes" id="UP000724874"/>
    </source>
</evidence>
<feature type="compositionally biased region" description="Low complexity" evidence="1">
    <location>
        <begin position="203"/>
        <end position="222"/>
    </location>
</feature>
<feature type="region of interest" description="Disordered" evidence="1">
    <location>
        <begin position="88"/>
        <end position="172"/>
    </location>
</feature>
<dbReference type="SMART" id="SM01014">
    <property type="entry name" value="ARID"/>
    <property type="match status" value="1"/>
</dbReference>
<feature type="compositionally biased region" description="Polar residues" evidence="1">
    <location>
        <begin position="1071"/>
        <end position="1081"/>
    </location>
</feature>
<feature type="compositionally biased region" description="Low complexity" evidence="1">
    <location>
        <begin position="123"/>
        <end position="141"/>
    </location>
</feature>
<accession>A0A9P5NTI4</accession>
<dbReference type="Pfam" id="PF01388">
    <property type="entry name" value="ARID"/>
    <property type="match status" value="1"/>
</dbReference>
<feature type="compositionally biased region" description="Low complexity" evidence="1">
    <location>
        <begin position="1220"/>
        <end position="1229"/>
    </location>
</feature>